<proteinExistence type="predicted"/>
<dbReference type="InterPro" id="IPR001881">
    <property type="entry name" value="EGF-like_Ca-bd_dom"/>
</dbReference>
<sequence length="3145" mass="323571">MAAAAAVSTSAVTISSITAGSTLVVSVTTVTDSAAAAGFESTLTSSVSSVFTSSSFSAYGTPTASNVGTSEVVMAATLTPTSAPTEPPTSVAPTTFGTTVMPTVAPTATSAGTLPLRISPPPSNGCLVDNGGCDPLTSCMYDDHGVHCTECPGGYTEANGSNGTVACLDIDECAMDNGGCDPLTRCSNGGGSYSCGPCPEGYAGDGEAGCWLAVECTEDLCDPLTTCSIANGAATCSSCPDGYVGSGDTACVDVDGCATGACFEGVECTDVAAPGVGYTCGPCPATSTGDGMTCVADVCAASPAACSGLVTCSVLQSGAAVCGSCPQGYKGDGYTDGTGCADVDECVSSNGGCHYLTTCINTEGGVECGECPDGYIGSGSSGCKDASALDCGVENGGCWTNGVVSVTCEIVGEELRCGDCPAGYEGNGYDGCRDTPGCYSGACSEHAACQDVMAPGTGYTCGACSSGYLGDGERVDSARADAVGCYENKCFLNNGGCDTRVSCTNDLTAASGRVCGSCPQGYVDTYLDGSLCSDQDGCQVDPCFPGVLCVDLPAPQVGRTCAECPTGYAGDGDRCEDINECADDADPPFGGCYRDADVVTSCTNVQRTSEVPEGRVCGACPEGYKGAGETACVLVTTCASNNGGCWVGSGEHYAQYSTKCTDVEGEGTLCGPCPAGFQGTGDTGCIDVDGCSDAPCFPGVTCQDVRAPGSGHVCEYLGPLETSQWSCPEGYHGDGQECTLCQLSTSVAGNERQTRLGADKGQRMQVSARTPVLDPPECTNQEGFTFIWEGATSEGGVLALSDEVNKANTLKLTIPKADLAVGLNYQLVLKAYLLGMPSVRDEATFAFYVDSQPLVVLLRGGNATAGVSSPVMFSAADSIDPDGESGEISFSWSCARADTPTACRLADGIELPSLLTDAVLSLSLEGDPRGANYTLEVVGSKGTRASSASTWLTIFQGALPTVEITPLSSKVNPTDKLTLDGQVTSDDVALQLEWNYQALTTGEVPFPLDSTTLMTGTDQESLVVRPDVLTAGASYRFSLHATNSVGTATTSLDVIVNRAPQGGGVDVTPSQGVALSTTFVILTHDWEDDDGQLWHQILYRLEGQGDESWSPITSDYNMLLDPYTMSAVIPLAGVEEFEHAVTVRVAVQDALGATATAETRITVTPAEDLDTGAVLATAEGDLRNGNVDSSMQLISGLSGALNEEAPRRVKRRRRTLLQSSAEAPARQRESMLDMVTEVEGILFATTATIATLVSAVGQIVEAPCELYPSVQTKALSLAQRLVAPITSTGNAIWITTETATAVARSLSMINQAGQVLFCPNGTAAGTGNLSAAGSANRTEDCRQSMTLLAEALLAGTVAGEDQKRVGSTTLTLVAQRCRSDLPESCLYTTAFASPGDLAASASFPASLGLALAAATAKPPPQELTATPTGAFTGANGTANGGALPPMTVAVTLIALGSDPHHTADGDSAGRPASSIAALAFTDEAGLELHVDDMEDAAELAVELAEAYSGTVADVEVRTGSVWHGFIECATWDFAAGEYTSEGCVALPNPAPPNASLYWRSRRWNATVAAPEGEHLWGVGNPELVAGCEEVWDAVMPEYNGADIGYRKYGKYTSVPGEDGYVWDATGCPLSDPDNALGCRWDWTQQQFVGLGCEVSGEQLCLCVRLGDLVAAHALSPRRAAPDLASEMVDEEVLEAGQKAWAASAPLIVLLIVVGASTVLAAGSACAHLEEQHRVIRQLAQQGGSGMHGFRELAGAAYTWTVFGEERHYGAVRHSEQHDVIAEALGVAQAAVSCRVPAEDQGLDAISAEISMRWDEPGTAIDAAADVETDDAADEQRRRQRQLGHVEAGTDGRVGMQDNGRGAEVMQTTRLQHEGEHSEMFDIAEDSGSEEHELEAVQRLEQVPAGRPPRASSSYGSRATRPGSAAGAIPGGAASAGTRMTRPGSAASPSLAATVRPISAAPLPSKGGRPASAIAPHRPASATATDSSSSTALPRGVRGEQQLQVRVDAEDGEAPMLSAVGLSLEPLPSPGPAVSDMSPLNLPRKPNATAFAELASEAGLAPADLGAPFAASRLGEEGDHHTVAEAQGIAFVQEEGDSDPQAEASSSSLIHAGRLRGELSNSHSLQEDDEAHILDDGDDGDEHDLESTWGLATMPPRPQHGAGRPPKPHVGAGLDTEAESSDSWAMSVPNRAAPSRGHPPAPSAAPSSQESAGTGLRGARVGSAKEGGRRLLSAKAKARAETLLGGAGRELRPSTATALPRRPPSAASPSLASTLLGDAPGKEGAPTTSAASGSGDSLQLEAPTPEMSLPQLSAGDVALGGREYTEVDLGIVDDDSGEEGDLSQWNRPTTVPDLKLPASRPGSAARSRPSSAARSRPSSAARSRPSSAARGGPGSASATPRLDKMAVQNVGPEAAENVEEWRTPALQSMMERLEAEKGAKKSGLLSNLPKPKLPSLSKVSSVLQGAGPVGSEGTSPLASARGLVKSLSQAATFRGTKDKYRVAHDASLSSASTSFPSTTDPSSASGAGPVAEANSTESAENVLTLREQHAQFHASSRAEGEVKSEGTESSSRTTGVSSSAAAPQAEVPVTSSARPGLEATGSSTGRMASGGVAGASPEAGQGEKKAGKGLQRWREEAAKEEAISSEVNASQKRAKKAKERKEGQRTPAKVKSSEGSEEAGPSSAASAQVPKKPKRVASKTEKSHKEKKQKKAKRKARQRGKPVATSSAGETTDYSETEAEGEPEDPTPQAVVPELQRPTLPDAPPRPAGDGSAAPPTASEPTPAALLANTDIEDAPQGELAGAPSGVHGPHEDDSAVSGGGTSAAGGNPGEEYAANVSATAGLSSAKLVQLESPRKMAVVSDSEQKDELVPPVMPEDLRVTERLCELLGTSLTALQLSMPYASLHQAARRGQTPEAMQPLERLLGTSLVLAFLDVQRIASDPGVAAQWALVKKIRWETPAASAAPKYIDLCKVLVGAVGRQRPGWYSAALQLRLALLQLPDGSFDLSPGLAGVLHAGSPEQVLAADAVSQLSASAMMEAMPVQLRGYDAISEEARGRVWATLLAAESASTLPTSWVWNPEAPAPQRRTLEAHAVGFLRQQCQDHGELQSMHSVLQSQVQPPPPLLPRGLLAAQISRPSRGMLVVPN</sequence>
<comment type="caution">
    <text evidence="7">Lacks conserved residue(s) required for the propagation of feature annotation.</text>
</comment>
<organism evidence="10 11">
    <name type="scientific">Cymbomonas tetramitiformis</name>
    <dbReference type="NCBI Taxonomy" id="36881"/>
    <lineage>
        <taxon>Eukaryota</taxon>
        <taxon>Viridiplantae</taxon>
        <taxon>Chlorophyta</taxon>
        <taxon>Pyramimonadophyceae</taxon>
        <taxon>Pyramimonadales</taxon>
        <taxon>Pyramimonadaceae</taxon>
        <taxon>Cymbomonas</taxon>
    </lineage>
</organism>
<dbReference type="Pfam" id="PF02010">
    <property type="entry name" value="REJ"/>
    <property type="match status" value="1"/>
</dbReference>
<feature type="compositionally biased region" description="Acidic residues" evidence="8">
    <location>
        <begin position="2330"/>
        <end position="2340"/>
    </location>
</feature>
<feature type="compositionally biased region" description="Low complexity" evidence="8">
    <location>
        <begin position="2504"/>
        <end position="2524"/>
    </location>
</feature>
<name>A0AAE0GXD9_9CHLO</name>
<keyword evidence="11" id="KW-1185">Reference proteome</keyword>
<evidence type="ECO:0000256" key="4">
    <source>
        <dbReference type="ARBA" id="ARBA00022989"/>
    </source>
</evidence>
<dbReference type="GO" id="GO:0005886">
    <property type="term" value="C:plasma membrane"/>
    <property type="evidence" value="ECO:0007669"/>
    <property type="project" value="TreeGrafter"/>
</dbReference>
<feature type="compositionally biased region" description="Low complexity" evidence="8">
    <location>
        <begin position="2356"/>
        <end position="2397"/>
    </location>
</feature>
<dbReference type="GO" id="GO:0005509">
    <property type="term" value="F:calcium ion binding"/>
    <property type="evidence" value="ECO:0007669"/>
    <property type="project" value="InterPro"/>
</dbReference>
<dbReference type="PROSITE" id="PS50026">
    <property type="entry name" value="EGF_3"/>
    <property type="match status" value="1"/>
</dbReference>
<feature type="compositionally biased region" description="Low complexity" evidence="8">
    <location>
        <begin position="1921"/>
        <end position="1936"/>
    </location>
</feature>
<reference evidence="10 11" key="1">
    <citation type="journal article" date="2015" name="Genome Biol. Evol.">
        <title>Comparative Genomics of a Bacterivorous Green Alga Reveals Evolutionary Causalities and Consequences of Phago-Mixotrophic Mode of Nutrition.</title>
        <authorList>
            <person name="Burns J.A."/>
            <person name="Paasch A."/>
            <person name="Narechania A."/>
            <person name="Kim E."/>
        </authorList>
    </citation>
    <scope>NUCLEOTIDE SEQUENCE [LARGE SCALE GENOMIC DNA]</scope>
    <source>
        <strain evidence="10 11">PLY_AMNH</strain>
    </source>
</reference>
<keyword evidence="7" id="KW-0245">EGF-like domain</keyword>
<dbReference type="PANTHER" id="PTHR46730">
    <property type="entry name" value="POLYCYSTIN-1"/>
    <property type="match status" value="1"/>
</dbReference>
<evidence type="ECO:0000256" key="6">
    <source>
        <dbReference type="ARBA" id="ARBA00023157"/>
    </source>
</evidence>
<feature type="compositionally biased region" description="Low complexity" evidence="8">
    <location>
        <begin position="1979"/>
        <end position="1991"/>
    </location>
</feature>
<feature type="compositionally biased region" description="Basic and acidic residues" evidence="8">
    <location>
        <begin position="2620"/>
        <end position="2641"/>
    </location>
</feature>
<gene>
    <name evidence="10" type="ORF">CYMTET_6518</name>
</gene>
<dbReference type="SMART" id="SM00181">
    <property type="entry name" value="EGF"/>
    <property type="match status" value="12"/>
</dbReference>
<dbReference type="EMBL" id="LGRX02001582">
    <property type="protein sequence ID" value="KAK3285893.1"/>
    <property type="molecule type" value="Genomic_DNA"/>
</dbReference>
<keyword evidence="6" id="KW-1015">Disulfide bond</keyword>
<keyword evidence="3" id="KW-0677">Repeat</keyword>
<keyword evidence="5" id="KW-0472">Membrane</keyword>
<evidence type="ECO:0000313" key="10">
    <source>
        <dbReference type="EMBL" id="KAK3285893.1"/>
    </source>
</evidence>
<accession>A0AAE0GXD9</accession>
<dbReference type="PROSITE" id="PS01187">
    <property type="entry name" value="EGF_CA"/>
    <property type="match status" value="1"/>
</dbReference>
<dbReference type="CDD" id="cd00054">
    <property type="entry name" value="EGF_CA"/>
    <property type="match status" value="2"/>
</dbReference>
<dbReference type="InterPro" id="IPR002859">
    <property type="entry name" value="PKD/REJ-like"/>
</dbReference>
<feature type="compositionally biased region" description="Low complexity" evidence="8">
    <location>
        <begin position="2677"/>
        <end position="2686"/>
    </location>
</feature>
<evidence type="ECO:0000256" key="8">
    <source>
        <dbReference type="SAM" id="MobiDB-lite"/>
    </source>
</evidence>
<dbReference type="Gene3D" id="2.10.25.10">
    <property type="entry name" value="Laminin"/>
    <property type="match status" value="6"/>
</dbReference>
<feature type="compositionally biased region" description="Low complexity" evidence="8">
    <location>
        <begin position="2566"/>
        <end position="2581"/>
    </location>
</feature>
<keyword evidence="4" id="KW-1133">Transmembrane helix</keyword>
<evidence type="ECO:0000313" key="11">
    <source>
        <dbReference type="Proteomes" id="UP001190700"/>
    </source>
</evidence>
<keyword evidence="2" id="KW-0812">Transmembrane</keyword>
<dbReference type="PANTHER" id="PTHR46730:SF1">
    <property type="entry name" value="PLAT DOMAIN-CONTAINING PROTEIN"/>
    <property type="match status" value="1"/>
</dbReference>
<evidence type="ECO:0000256" key="1">
    <source>
        <dbReference type="ARBA" id="ARBA00004370"/>
    </source>
</evidence>
<feature type="domain" description="EGF-like" evidence="9">
    <location>
        <begin position="534"/>
        <end position="576"/>
    </location>
</feature>
<evidence type="ECO:0000256" key="2">
    <source>
        <dbReference type="ARBA" id="ARBA00022692"/>
    </source>
</evidence>
<evidence type="ECO:0000256" key="7">
    <source>
        <dbReference type="PROSITE-ProRule" id="PRU00076"/>
    </source>
</evidence>
<feature type="compositionally biased region" description="Low complexity" evidence="8">
    <location>
        <begin position="2440"/>
        <end position="2454"/>
    </location>
</feature>
<comment type="caution">
    <text evidence="10">The sequence shown here is derived from an EMBL/GenBank/DDBJ whole genome shotgun (WGS) entry which is preliminary data.</text>
</comment>
<dbReference type="GO" id="GO:0006816">
    <property type="term" value="P:calcium ion transport"/>
    <property type="evidence" value="ECO:0007669"/>
    <property type="project" value="TreeGrafter"/>
</dbReference>
<feature type="compositionally biased region" description="Polar residues" evidence="8">
    <location>
        <begin position="2285"/>
        <end position="2296"/>
    </location>
</feature>
<feature type="compositionally biased region" description="Basic residues" evidence="8">
    <location>
        <begin position="2704"/>
        <end position="2719"/>
    </location>
</feature>
<feature type="region of interest" description="Disordered" evidence="8">
    <location>
        <begin position="1898"/>
        <end position="2000"/>
    </location>
</feature>
<feature type="compositionally biased region" description="Low complexity" evidence="8">
    <location>
        <begin position="2771"/>
        <end position="2787"/>
    </location>
</feature>
<feature type="region of interest" description="Disordered" evidence="8">
    <location>
        <begin position="1827"/>
        <end position="1860"/>
    </location>
</feature>
<protein>
    <recommendedName>
        <fullName evidence="9">EGF-like domain-containing protein</fullName>
    </recommendedName>
</protein>
<evidence type="ECO:0000259" key="9">
    <source>
        <dbReference type="PROSITE" id="PS50026"/>
    </source>
</evidence>
<feature type="compositionally biased region" description="Basic and acidic residues" evidence="8">
    <location>
        <begin position="2545"/>
        <end position="2565"/>
    </location>
</feature>
<feature type="compositionally biased region" description="Acidic residues" evidence="8">
    <location>
        <begin position="2732"/>
        <end position="2744"/>
    </location>
</feature>
<feature type="region of interest" description="Disordered" evidence="8">
    <location>
        <begin position="2328"/>
        <end position="2454"/>
    </location>
</feature>
<feature type="compositionally biased region" description="Low complexity" evidence="8">
    <location>
        <begin position="2254"/>
        <end position="2275"/>
    </location>
</feature>
<evidence type="ECO:0000256" key="3">
    <source>
        <dbReference type="ARBA" id="ARBA00022737"/>
    </source>
</evidence>
<evidence type="ECO:0000256" key="5">
    <source>
        <dbReference type="ARBA" id="ARBA00023136"/>
    </source>
</evidence>
<feature type="compositionally biased region" description="Gly residues" evidence="8">
    <location>
        <begin position="2817"/>
        <end position="2828"/>
    </location>
</feature>
<dbReference type="Proteomes" id="UP001190700">
    <property type="component" value="Unassembled WGS sequence"/>
</dbReference>
<feature type="region of interest" description="Disordered" evidence="8">
    <location>
        <begin position="2503"/>
        <end position="2830"/>
    </location>
</feature>
<comment type="subcellular location">
    <subcellularLocation>
        <location evidence="1">Membrane</location>
    </subcellularLocation>
</comment>
<dbReference type="GO" id="GO:0005261">
    <property type="term" value="F:monoatomic cation channel activity"/>
    <property type="evidence" value="ECO:0007669"/>
    <property type="project" value="TreeGrafter"/>
</dbReference>
<dbReference type="InterPro" id="IPR018097">
    <property type="entry name" value="EGF_Ca-bd_CS"/>
</dbReference>
<feature type="region of interest" description="Disordered" evidence="8">
    <location>
        <begin position="2131"/>
        <end position="2314"/>
    </location>
</feature>
<dbReference type="SMART" id="SM00179">
    <property type="entry name" value="EGF_CA"/>
    <property type="match status" value="5"/>
</dbReference>
<dbReference type="InterPro" id="IPR000742">
    <property type="entry name" value="EGF"/>
</dbReference>